<evidence type="ECO:0000313" key="1">
    <source>
        <dbReference type="EMBL" id="GEU37998.1"/>
    </source>
</evidence>
<name>A0A699GLJ8_TANCI</name>
<sequence length="80" mass="9436">MHIMEGMMSTGKGVVIEENMEDYEVTKAARKEVANALGWLLEEIHVTWTHLEKKRTRLQLYTKSDEENAYSGWRRRHDSL</sequence>
<gene>
    <name evidence="1" type="ORF">Tci_009976</name>
</gene>
<comment type="caution">
    <text evidence="1">The sequence shown here is derived from an EMBL/GenBank/DDBJ whole genome shotgun (WGS) entry which is preliminary data.</text>
</comment>
<accession>A0A699GLJ8</accession>
<protein>
    <submittedName>
        <fullName evidence="1">Uncharacterized protein</fullName>
    </submittedName>
</protein>
<proteinExistence type="predicted"/>
<dbReference type="AlphaFoldDB" id="A0A699GLJ8"/>
<reference evidence="1" key="1">
    <citation type="journal article" date="2019" name="Sci. Rep.">
        <title>Draft genome of Tanacetum cinerariifolium, the natural source of mosquito coil.</title>
        <authorList>
            <person name="Yamashiro T."/>
            <person name="Shiraishi A."/>
            <person name="Satake H."/>
            <person name="Nakayama K."/>
        </authorList>
    </citation>
    <scope>NUCLEOTIDE SEQUENCE</scope>
</reference>
<dbReference type="EMBL" id="BKCJ010000999">
    <property type="protein sequence ID" value="GEU37998.1"/>
    <property type="molecule type" value="Genomic_DNA"/>
</dbReference>
<organism evidence="1">
    <name type="scientific">Tanacetum cinerariifolium</name>
    <name type="common">Dalmatian daisy</name>
    <name type="synonym">Chrysanthemum cinerariifolium</name>
    <dbReference type="NCBI Taxonomy" id="118510"/>
    <lineage>
        <taxon>Eukaryota</taxon>
        <taxon>Viridiplantae</taxon>
        <taxon>Streptophyta</taxon>
        <taxon>Embryophyta</taxon>
        <taxon>Tracheophyta</taxon>
        <taxon>Spermatophyta</taxon>
        <taxon>Magnoliopsida</taxon>
        <taxon>eudicotyledons</taxon>
        <taxon>Gunneridae</taxon>
        <taxon>Pentapetalae</taxon>
        <taxon>asterids</taxon>
        <taxon>campanulids</taxon>
        <taxon>Asterales</taxon>
        <taxon>Asteraceae</taxon>
        <taxon>Asteroideae</taxon>
        <taxon>Anthemideae</taxon>
        <taxon>Anthemidinae</taxon>
        <taxon>Tanacetum</taxon>
    </lineage>
</organism>